<evidence type="ECO:0000313" key="1">
    <source>
        <dbReference type="EMBL" id="KGT88761.1"/>
    </source>
</evidence>
<evidence type="ECO:0000313" key="2">
    <source>
        <dbReference type="Proteomes" id="UP000030351"/>
    </source>
</evidence>
<dbReference type="Proteomes" id="UP000030351">
    <property type="component" value="Unassembled WGS sequence"/>
</dbReference>
<reference evidence="1 2" key="1">
    <citation type="submission" date="2014-10" db="EMBL/GenBank/DDBJ databases">
        <title>Genome sequence of Erwinia typographi M043b.</title>
        <authorList>
            <person name="Chan K.-G."/>
            <person name="Tan W.-S."/>
        </authorList>
    </citation>
    <scope>NUCLEOTIDE SEQUENCE [LARGE SCALE GENOMIC DNA]</scope>
    <source>
        <strain evidence="1 2">M043b</strain>
    </source>
</reference>
<keyword evidence="2" id="KW-1185">Reference proteome</keyword>
<accession>A0A0A3YTR4</accession>
<comment type="caution">
    <text evidence="1">The sequence shown here is derived from an EMBL/GenBank/DDBJ whole genome shotgun (WGS) entry which is preliminary data.</text>
</comment>
<protein>
    <submittedName>
        <fullName evidence="1">Uncharacterized protein</fullName>
    </submittedName>
</protein>
<organism evidence="1 2">
    <name type="scientific">Erwinia typographi</name>
    <dbReference type="NCBI Taxonomy" id="371042"/>
    <lineage>
        <taxon>Bacteria</taxon>
        <taxon>Pseudomonadati</taxon>
        <taxon>Pseudomonadota</taxon>
        <taxon>Gammaproteobacteria</taxon>
        <taxon>Enterobacterales</taxon>
        <taxon>Erwiniaceae</taxon>
        <taxon>Erwinia</taxon>
    </lineage>
</organism>
<gene>
    <name evidence="1" type="ORF">NG99_21080</name>
</gene>
<proteinExistence type="predicted"/>
<dbReference type="AlphaFoldDB" id="A0A0A3YTR4"/>
<sequence>MGIPGMFPRRFIAVELDREVILRPLSGSKGNVDAIGQIFSPLICNLNIIGRTGILSCQYFRRK</sequence>
<dbReference type="EMBL" id="JRUQ01000060">
    <property type="protein sequence ID" value="KGT88761.1"/>
    <property type="molecule type" value="Genomic_DNA"/>
</dbReference>
<name>A0A0A3YTR4_9GAMM</name>